<feature type="chain" id="PRO_5045641345" evidence="5">
    <location>
        <begin position="25"/>
        <end position="1025"/>
    </location>
</feature>
<gene>
    <name evidence="8" type="ORF">L2737_06795</name>
</gene>
<dbReference type="SUPFAM" id="SSF56935">
    <property type="entry name" value="Porins"/>
    <property type="match status" value="1"/>
</dbReference>
<dbReference type="PANTHER" id="PTHR40980">
    <property type="entry name" value="PLUG DOMAIN-CONTAINING PROTEIN"/>
    <property type="match status" value="1"/>
</dbReference>
<dbReference type="Gene3D" id="2.170.130.10">
    <property type="entry name" value="TonB-dependent receptor, plug domain"/>
    <property type="match status" value="1"/>
</dbReference>
<dbReference type="Pfam" id="PF00593">
    <property type="entry name" value="TonB_dep_Rec_b-barrel"/>
    <property type="match status" value="1"/>
</dbReference>
<dbReference type="NCBIfam" id="TIGR01782">
    <property type="entry name" value="TonB-Xanth-Caul"/>
    <property type="match status" value="1"/>
</dbReference>
<evidence type="ECO:0000256" key="1">
    <source>
        <dbReference type="ARBA" id="ARBA00004442"/>
    </source>
</evidence>
<feature type="domain" description="TonB-dependent receptor plug" evidence="7">
    <location>
        <begin position="55"/>
        <end position="156"/>
    </location>
</feature>
<evidence type="ECO:0000259" key="6">
    <source>
        <dbReference type="Pfam" id="PF00593"/>
    </source>
</evidence>
<dbReference type="RefSeq" id="WP_248955234.1">
    <property type="nucleotide sequence ID" value="NZ_JAKIKU010000003.1"/>
</dbReference>
<keyword evidence="5" id="KW-0732">Signal</keyword>
<accession>A0ABT0KMQ7</accession>
<comment type="subcellular location">
    <subcellularLocation>
        <location evidence="1 4">Cell outer membrane</location>
    </subcellularLocation>
</comment>
<proteinExistence type="inferred from homology"/>
<evidence type="ECO:0000256" key="2">
    <source>
        <dbReference type="ARBA" id="ARBA00023136"/>
    </source>
</evidence>
<evidence type="ECO:0000313" key="8">
    <source>
        <dbReference type="EMBL" id="MCL1045038.1"/>
    </source>
</evidence>
<comment type="caution">
    <text evidence="8">The sequence shown here is derived from an EMBL/GenBank/DDBJ whole genome shotgun (WGS) entry which is preliminary data.</text>
</comment>
<keyword evidence="2 4" id="KW-0472">Membrane</keyword>
<feature type="signal peptide" evidence="5">
    <location>
        <begin position="1"/>
        <end position="24"/>
    </location>
</feature>
<evidence type="ECO:0000256" key="4">
    <source>
        <dbReference type="RuleBase" id="RU003357"/>
    </source>
</evidence>
<dbReference type="Pfam" id="PF07715">
    <property type="entry name" value="Plug"/>
    <property type="match status" value="1"/>
</dbReference>
<keyword evidence="9" id="KW-1185">Reference proteome</keyword>
<sequence length="1025" mass="113964">MSQTLLVTGLVLSPLLLALSPVYAEDEKEAKQDIEVIDVKGFKSSVTKALNAKRFTKKVTDSIEAEDIGKSADQNIAEALQRVTGISIERSAGEGTTVSVRGAGPNLNNITLNGVPLTSSGKNQSVDLSQYSSDILSSIKVVKTPSADNDEGSIGASIQLNGFKPLKGAKNRRVIEVQYRNNPFANVDGTPDHKLSGSLSERFLDERAGFSIVASTEASTVRRDRYNNTWWRPLEPKKGATNIETGEIITKDDGYDYNGDGVIGDDEKVIRGFASRQTQYRTSNIASDRKTVSSTLQFLPTENTDVSFDYTFAEKKVKNDDNYFSNTTPNKGDEPENILWDPSNFTFTKWTNTSSTAKEAIVVRNHRDIRETTDFNHVFGFNVDHQFENFLLGLKAGHSTSESGDDFYLQSRYQLPNSAKGGGYYNGYDCSSIQEVCLSVVSPELANDPSTMELQSLALQDRKIKDSFTNVFLDIDWDLDVGPVTTVELGLKWSQREKNIHETRQEFNNSTFGDFFDGKTMADYYDGETTPSDWGDVLGFPRDEITNGWIKADSRAIYRDIQAAGLDPEITTNLRNTRDIETEAQAAYAKVNFEYFGGTLVGDIGLRYAQTDVRSFGYSAFRYATLDFITAENIAYYGSEEAAIEALGLNIMKGEETPGARPTQGKHHYDNWLPSVNLNYSLTADSIVRFAASKTMARPRIDALKPGFSINESYSNPTSNATLGSTKLNPYLSSNLDLSFEWYFDKASLLAMTLFNKDMSDFQESLASLAYWKDVRNEFYDVADDGRTGELKDDEDIDFIVDPTDIILGYNPDETPVGCMPNREKNVVAAFGDKGCDLLNFTVERNGKGGYVRGMEFNFQHNFEYLPGTLSSLGLLTNYTYSDSEVDEERDSQGNIIFASSPLPRTSKHTFNATVFWEKGDTLLRIAYNNRSDYLNSRAAQDGNAVWTEGYDSLDFSSSYQINKMISINFQAVNLTDTVIRTYNSNVVDPLLPAEALTLGDAPDHRTISASNVGTTYRLGTRINF</sequence>
<evidence type="ECO:0000313" key="9">
    <source>
        <dbReference type="Proteomes" id="UP001202134"/>
    </source>
</evidence>
<organism evidence="8 9">
    <name type="scientific">Shewanella electrodiphila</name>
    <dbReference type="NCBI Taxonomy" id="934143"/>
    <lineage>
        <taxon>Bacteria</taxon>
        <taxon>Pseudomonadati</taxon>
        <taxon>Pseudomonadota</taxon>
        <taxon>Gammaproteobacteria</taxon>
        <taxon>Alteromonadales</taxon>
        <taxon>Shewanellaceae</taxon>
        <taxon>Shewanella</taxon>
    </lineage>
</organism>
<keyword evidence="4" id="KW-0798">TonB box</keyword>
<name>A0ABT0KMQ7_9GAMM</name>
<evidence type="ECO:0000256" key="3">
    <source>
        <dbReference type="ARBA" id="ARBA00023237"/>
    </source>
</evidence>
<reference evidence="8 9" key="1">
    <citation type="submission" date="2022-01" db="EMBL/GenBank/DDBJ databases">
        <title>Whole genome-based taxonomy of the Shewanellaceae.</title>
        <authorList>
            <person name="Martin-Rodriguez A.J."/>
        </authorList>
    </citation>
    <scope>NUCLEOTIDE SEQUENCE [LARGE SCALE GENOMIC DNA]</scope>
    <source>
        <strain evidence="8 9">DSM 24955</strain>
    </source>
</reference>
<evidence type="ECO:0000259" key="7">
    <source>
        <dbReference type="Pfam" id="PF07715"/>
    </source>
</evidence>
<dbReference type="Gene3D" id="2.40.170.20">
    <property type="entry name" value="TonB-dependent receptor, beta-barrel domain"/>
    <property type="match status" value="1"/>
</dbReference>
<comment type="similarity">
    <text evidence="4">Belongs to the TonB-dependent receptor family.</text>
</comment>
<keyword evidence="8" id="KW-0675">Receptor</keyword>
<evidence type="ECO:0000256" key="5">
    <source>
        <dbReference type="SAM" id="SignalP"/>
    </source>
</evidence>
<dbReference type="InterPro" id="IPR037066">
    <property type="entry name" value="Plug_dom_sf"/>
</dbReference>
<feature type="domain" description="TonB-dependent receptor-like beta-barrel" evidence="6">
    <location>
        <begin position="463"/>
        <end position="975"/>
    </location>
</feature>
<dbReference type="Proteomes" id="UP001202134">
    <property type="component" value="Unassembled WGS sequence"/>
</dbReference>
<dbReference type="InterPro" id="IPR000531">
    <property type="entry name" value="Beta-barrel_TonB"/>
</dbReference>
<dbReference type="PANTHER" id="PTHR40980:SF3">
    <property type="entry name" value="TONB-DEPENDENT RECEPTOR-LIKE BETA-BARREL DOMAIN-CONTAINING PROTEIN"/>
    <property type="match status" value="1"/>
</dbReference>
<dbReference type="InterPro" id="IPR012910">
    <property type="entry name" value="Plug_dom"/>
</dbReference>
<dbReference type="InterPro" id="IPR036942">
    <property type="entry name" value="Beta-barrel_TonB_sf"/>
</dbReference>
<protein>
    <submittedName>
        <fullName evidence="8">TonB-dependent receptor</fullName>
    </submittedName>
</protein>
<dbReference type="InterPro" id="IPR010104">
    <property type="entry name" value="TonB_rcpt_bac"/>
</dbReference>
<dbReference type="EMBL" id="JAKIKU010000003">
    <property type="protein sequence ID" value="MCL1045038.1"/>
    <property type="molecule type" value="Genomic_DNA"/>
</dbReference>
<keyword evidence="3" id="KW-0998">Cell outer membrane</keyword>